<dbReference type="RefSeq" id="WP_091173164.1">
    <property type="nucleotide sequence ID" value="NZ_CP071878.2"/>
</dbReference>
<dbReference type="EMBL" id="FNCG01000016">
    <property type="protein sequence ID" value="SDI09208.1"/>
    <property type="molecule type" value="Genomic_DNA"/>
</dbReference>
<accession>A0A1G8HRB9</accession>
<dbReference type="AlphaFoldDB" id="A0A1G8HRB9"/>
<organism evidence="1 2">
    <name type="scientific">Mucilaginibacter gossypii</name>
    <dbReference type="NCBI Taxonomy" id="551996"/>
    <lineage>
        <taxon>Bacteria</taxon>
        <taxon>Pseudomonadati</taxon>
        <taxon>Bacteroidota</taxon>
        <taxon>Sphingobacteriia</taxon>
        <taxon>Sphingobacteriales</taxon>
        <taxon>Sphingobacteriaceae</taxon>
        <taxon>Mucilaginibacter</taxon>
    </lineage>
</organism>
<dbReference type="Proteomes" id="UP000199705">
    <property type="component" value="Unassembled WGS sequence"/>
</dbReference>
<dbReference type="Pfam" id="PF18143">
    <property type="entry name" value="HAD_SAK_2"/>
    <property type="match status" value="1"/>
</dbReference>
<sequence length="157" mass="18016">MWILLDIDGVLVPANSWKKPEFMPDGFPVFNSRAVKALQHIIAETNASVILTTSHKSKYKVAEWKDLLKTRGISPKKVHRLTTNSLKKTRTEEILEWYKKKHQPSQEFVIIDDDKMLNGLPEYIKHNLVLTSPSVGLTEDLAEDAISILRNRNFTFS</sequence>
<gene>
    <name evidence="1" type="ORF">SAMN05192573_1168</name>
</gene>
<evidence type="ECO:0000313" key="2">
    <source>
        <dbReference type="Proteomes" id="UP000199705"/>
    </source>
</evidence>
<proteinExistence type="predicted"/>
<name>A0A1G8HRB9_9SPHI</name>
<dbReference type="STRING" id="551996.SAMN05192573_1168"/>
<reference evidence="2" key="1">
    <citation type="submission" date="2016-10" db="EMBL/GenBank/DDBJ databases">
        <authorList>
            <person name="Varghese N."/>
            <person name="Submissions S."/>
        </authorList>
    </citation>
    <scope>NUCLEOTIDE SEQUENCE [LARGE SCALE GENOMIC DNA]</scope>
    <source>
        <strain evidence="2">Gh-67</strain>
    </source>
</reference>
<evidence type="ECO:0008006" key="3">
    <source>
        <dbReference type="Google" id="ProtNLM"/>
    </source>
</evidence>
<protein>
    <recommendedName>
        <fullName evidence="3">FCP1 homology domain-containing protein</fullName>
    </recommendedName>
</protein>
<keyword evidence="2" id="KW-1185">Reference proteome</keyword>
<evidence type="ECO:0000313" key="1">
    <source>
        <dbReference type="EMBL" id="SDI09208.1"/>
    </source>
</evidence>